<dbReference type="InterPro" id="IPR035647">
    <property type="entry name" value="EFG_III/V"/>
</dbReference>
<feature type="domain" description="UPF0029" evidence="3">
    <location>
        <begin position="136"/>
        <end position="172"/>
    </location>
</feature>
<evidence type="ECO:0000313" key="5">
    <source>
        <dbReference type="Proteomes" id="UP000186341"/>
    </source>
</evidence>
<dbReference type="InterPro" id="IPR023582">
    <property type="entry name" value="Impact"/>
</dbReference>
<dbReference type="GeneID" id="82201791"/>
<dbReference type="GO" id="GO:0005737">
    <property type="term" value="C:cytoplasm"/>
    <property type="evidence" value="ECO:0007669"/>
    <property type="project" value="TreeGrafter"/>
</dbReference>
<name>A0A1U7NJ28_9FIRM</name>
<dbReference type="SUPFAM" id="SSF54980">
    <property type="entry name" value="EF-G C-terminal domain-like"/>
    <property type="match status" value="1"/>
</dbReference>
<dbReference type="PANTHER" id="PTHR16301:SF20">
    <property type="entry name" value="IMPACT FAMILY MEMBER YIGZ"/>
    <property type="match status" value="1"/>
</dbReference>
<protein>
    <recommendedName>
        <fullName evidence="6">YigZ family protein</fullName>
    </recommendedName>
</protein>
<evidence type="ECO:0000313" key="4">
    <source>
        <dbReference type="EMBL" id="OLU42964.1"/>
    </source>
</evidence>
<dbReference type="InterPro" id="IPR001498">
    <property type="entry name" value="Impact_N"/>
</dbReference>
<keyword evidence="5" id="KW-1185">Reference proteome</keyword>
<dbReference type="InterPro" id="IPR036956">
    <property type="entry name" value="Impact_N_sf"/>
</dbReference>
<dbReference type="Proteomes" id="UP000186341">
    <property type="component" value="Unassembled WGS sequence"/>
</dbReference>
<dbReference type="SUPFAM" id="SSF54211">
    <property type="entry name" value="Ribosomal protein S5 domain 2-like"/>
    <property type="match status" value="1"/>
</dbReference>
<reference evidence="4 5" key="1">
    <citation type="submission" date="2016-11" db="EMBL/GenBank/DDBJ databases">
        <title>Description of two novel members of the family Erysipelotrichaceae: Ileibacterium lipovorans gen. nov., sp. nov. and Dubosiella newyorkensis, gen. nov., sp. nov.</title>
        <authorList>
            <person name="Cox L.M."/>
            <person name="Sohn J."/>
            <person name="Tyrrell K.L."/>
            <person name="Citron D.M."/>
            <person name="Lawson P.A."/>
            <person name="Patel N.B."/>
            <person name="Iizumi T."/>
            <person name="Perez-Perez G.I."/>
            <person name="Goldstein E.J."/>
            <person name="Blaser M.J."/>
        </authorList>
    </citation>
    <scope>NUCLEOTIDE SEQUENCE [LARGE SCALE GENOMIC DNA]</scope>
    <source>
        <strain evidence="4 5">NYU-BL-A3</strain>
    </source>
</reference>
<evidence type="ECO:0008006" key="6">
    <source>
        <dbReference type="Google" id="ProtNLM"/>
    </source>
</evidence>
<dbReference type="Pfam" id="PF01205">
    <property type="entry name" value="Impact_N"/>
    <property type="match status" value="1"/>
</dbReference>
<accession>A0A1U7NJ28</accession>
<feature type="domain" description="Impact N-terminal" evidence="2">
    <location>
        <begin position="14"/>
        <end position="116"/>
    </location>
</feature>
<dbReference type="InterPro" id="IPR015269">
    <property type="entry name" value="UPF0029_Impact_C"/>
</dbReference>
<dbReference type="InterPro" id="IPR020568">
    <property type="entry name" value="Ribosomal_Su5_D2-typ_SF"/>
</dbReference>
<dbReference type="GO" id="GO:0006446">
    <property type="term" value="P:regulation of translational initiation"/>
    <property type="evidence" value="ECO:0007669"/>
    <property type="project" value="TreeGrafter"/>
</dbReference>
<dbReference type="PANTHER" id="PTHR16301">
    <property type="entry name" value="IMPACT-RELATED"/>
    <property type="match status" value="1"/>
</dbReference>
<comment type="similarity">
    <text evidence="1">Belongs to the IMPACT family.</text>
</comment>
<dbReference type="RefSeq" id="WP_075817526.1">
    <property type="nucleotide sequence ID" value="NZ_CAOUMU010000068.1"/>
</dbReference>
<evidence type="ECO:0000259" key="3">
    <source>
        <dbReference type="Pfam" id="PF09186"/>
    </source>
</evidence>
<dbReference type="Gene3D" id="3.30.230.30">
    <property type="entry name" value="Impact, N-terminal domain"/>
    <property type="match status" value="1"/>
</dbReference>
<dbReference type="Pfam" id="PF09186">
    <property type="entry name" value="DUF1949"/>
    <property type="match status" value="1"/>
</dbReference>
<proteinExistence type="inferred from homology"/>
<sequence length="207" mass="22479">MVLSDESISEQEIKKSRFITYLSRVQTVQEAHDFFLKIRKLHPNCTHVCTAFKAGNLSGSNDDGEPSGTAGKPMLNVLLNCEADQIAAAVVRYFGGALLGKGGLVRAYSSSVSQALEEAKNEGLFVELVDMNCYQIRFDYSLTGKVDHFLSSHEAMILNRDYGEKATLDIACSFNPTSSLMALGSGQIEIYNTGTMQVKSACANGSE</sequence>
<dbReference type="AlphaFoldDB" id="A0A1U7NJ28"/>
<evidence type="ECO:0000256" key="1">
    <source>
        <dbReference type="ARBA" id="ARBA00007665"/>
    </source>
</evidence>
<comment type="caution">
    <text evidence="4">The sequence shown here is derived from an EMBL/GenBank/DDBJ whole genome shotgun (WGS) entry which is preliminary data.</text>
</comment>
<dbReference type="OrthoDB" id="9813771at2"/>
<gene>
    <name evidence="4" type="ORF">BO222_00825</name>
</gene>
<dbReference type="EMBL" id="MPJW01000030">
    <property type="protein sequence ID" value="OLU42964.1"/>
    <property type="molecule type" value="Genomic_DNA"/>
</dbReference>
<evidence type="ECO:0000259" key="2">
    <source>
        <dbReference type="Pfam" id="PF01205"/>
    </source>
</evidence>
<organism evidence="4 5">
    <name type="scientific">Ileibacterium valens</name>
    <dbReference type="NCBI Taxonomy" id="1862668"/>
    <lineage>
        <taxon>Bacteria</taxon>
        <taxon>Bacillati</taxon>
        <taxon>Bacillota</taxon>
        <taxon>Erysipelotrichia</taxon>
        <taxon>Erysipelotrichales</taxon>
        <taxon>Erysipelotrichaceae</taxon>
        <taxon>Ileibacterium</taxon>
    </lineage>
</organism>